<feature type="transmembrane region" description="Helical" evidence="10">
    <location>
        <begin position="288"/>
        <end position="309"/>
    </location>
</feature>
<dbReference type="InterPro" id="IPR034092">
    <property type="entry name" value="PHO1_SPX"/>
</dbReference>
<dbReference type="PROSITE" id="PS51380">
    <property type="entry name" value="EXS"/>
    <property type="match status" value="1"/>
</dbReference>
<evidence type="ECO:0000259" key="11">
    <source>
        <dbReference type="PROSITE" id="PS51380"/>
    </source>
</evidence>
<dbReference type="AlphaFoldDB" id="A0A7G2DWS6"/>
<keyword evidence="8 10" id="KW-0472">Membrane</keyword>
<feature type="domain" description="SPX" evidence="12">
    <location>
        <begin position="1"/>
        <end position="372"/>
    </location>
</feature>
<dbReference type="EMBL" id="LR881466">
    <property type="protein sequence ID" value="CAD5313759.1"/>
    <property type="molecule type" value="Genomic_DNA"/>
</dbReference>
<evidence type="ECO:0000256" key="8">
    <source>
        <dbReference type="ARBA" id="ARBA00023136"/>
    </source>
</evidence>
<dbReference type="PROSITE" id="PS51382">
    <property type="entry name" value="SPX"/>
    <property type="match status" value="1"/>
</dbReference>
<evidence type="ECO:0000256" key="10">
    <source>
        <dbReference type="SAM" id="Phobius"/>
    </source>
</evidence>
<dbReference type="GO" id="GO:0006817">
    <property type="term" value="P:phosphate ion transport"/>
    <property type="evidence" value="ECO:0007669"/>
    <property type="project" value="UniProtKB-KW"/>
</dbReference>
<evidence type="ECO:0000256" key="1">
    <source>
        <dbReference type="ARBA" id="ARBA00004651"/>
    </source>
</evidence>
<evidence type="ECO:0000256" key="4">
    <source>
        <dbReference type="ARBA" id="ARBA00022475"/>
    </source>
</evidence>
<evidence type="ECO:0000313" key="13">
    <source>
        <dbReference type="EMBL" id="CAD5313759.1"/>
    </source>
</evidence>
<reference evidence="13 14" key="1">
    <citation type="submission" date="2020-09" db="EMBL/GenBank/DDBJ databases">
        <authorList>
            <person name="Ashkenazy H."/>
        </authorList>
    </citation>
    <scope>NUCLEOTIDE SEQUENCE [LARGE SCALE GENOMIC DNA]</scope>
    <source>
        <strain evidence="14">cv. Cdm-0</strain>
    </source>
</reference>
<evidence type="ECO:0000256" key="9">
    <source>
        <dbReference type="ARBA" id="ARBA00043939"/>
    </source>
</evidence>
<dbReference type="Pfam" id="PF03124">
    <property type="entry name" value="EXS"/>
    <property type="match status" value="1"/>
</dbReference>
<organism evidence="13 14">
    <name type="scientific">Arabidopsis thaliana</name>
    <name type="common">Mouse-ear cress</name>
    <dbReference type="NCBI Taxonomy" id="3702"/>
    <lineage>
        <taxon>Eukaryota</taxon>
        <taxon>Viridiplantae</taxon>
        <taxon>Streptophyta</taxon>
        <taxon>Embryophyta</taxon>
        <taxon>Tracheophyta</taxon>
        <taxon>Spermatophyta</taxon>
        <taxon>Magnoliopsida</taxon>
        <taxon>eudicotyledons</taxon>
        <taxon>Gunneridae</taxon>
        <taxon>Pentapetalae</taxon>
        <taxon>rosids</taxon>
        <taxon>malvids</taxon>
        <taxon>Brassicales</taxon>
        <taxon>Brassicaceae</taxon>
        <taxon>Camelineae</taxon>
        <taxon>Arabidopsis</taxon>
    </lineage>
</organism>
<dbReference type="Pfam" id="PF03105">
    <property type="entry name" value="SPX"/>
    <property type="match status" value="1"/>
</dbReference>
<name>A0A7G2DWS6_ARATH</name>
<proteinExistence type="inferred from homology"/>
<dbReference type="GO" id="GO:0005886">
    <property type="term" value="C:plasma membrane"/>
    <property type="evidence" value="ECO:0007669"/>
    <property type="project" value="UniProtKB-SubCell"/>
</dbReference>
<dbReference type="PANTHER" id="PTHR10783">
    <property type="entry name" value="XENOTROPIC AND POLYTROPIC RETROVIRUS RECEPTOR 1-RELATED"/>
    <property type="match status" value="1"/>
</dbReference>
<evidence type="ECO:0000256" key="2">
    <source>
        <dbReference type="ARBA" id="ARBA00009665"/>
    </source>
</evidence>
<evidence type="ECO:0000259" key="12">
    <source>
        <dbReference type="PROSITE" id="PS51382"/>
    </source>
</evidence>
<evidence type="ECO:0000256" key="6">
    <source>
        <dbReference type="ARBA" id="ARBA00022692"/>
    </source>
</evidence>
<keyword evidence="7 10" id="KW-1133">Transmembrane helix</keyword>
<feature type="domain" description="EXS" evidence="11">
    <location>
        <begin position="167"/>
        <end position="372"/>
    </location>
</feature>
<evidence type="ECO:0000256" key="5">
    <source>
        <dbReference type="ARBA" id="ARBA00022592"/>
    </source>
</evidence>
<evidence type="ECO:0000313" key="14">
    <source>
        <dbReference type="Proteomes" id="UP000516314"/>
    </source>
</evidence>
<feature type="transmembrane region" description="Helical" evidence="10">
    <location>
        <begin position="247"/>
        <end position="267"/>
    </location>
</feature>
<evidence type="ECO:0000256" key="3">
    <source>
        <dbReference type="ARBA" id="ARBA00022448"/>
    </source>
</evidence>
<accession>A0A7G2DWS6</accession>
<comment type="subcellular location">
    <subcellularLocation>
        <location evidence="1">Cell membrane</location>
        <topology evidence="1">Multi-pass membrane protein</topology>
    </subcellularLocation>
</comment>
<gene>
    <name evidence="13" type="ORF">AT9943_LOCUS2244</name>
</gene>
<evidence type="ECO:0000256" key="7">
    <source>
        <dbReference type="ARBA" id="ARBA00022989"/>
    </source>
</evidence>
<comment type="function">
    <text evidence="9">May transport inorganic phosphate (Pi).</text>
</comment>
<keyword evidence="4" id="KW-1003">Cell membrane</keyword>
<keyword evidence="6 10" id="KW-0812">Transmembrane</keyword>
<protein>
    <submittedName>
        <fullName evidence="13">(thale cress) hypothetical protein</fullName>
    </submittedName>
</protein>
<comment type="similarity">
    <text evidence="2">Belongs to the SYG1 (TC 2.A.94) family.</text>
</comment>
<sequence length="372" mass="42915">MKFGKDFVRQMIPEWQQAYMDYAGLKSILQEIQTSRKRSERPGILKRKLSGSRNFSGLTKRYSRTASTREPEIQDILVHATTGDDGFERYETTILEVAEAGRESELAFFKTLDLEFDKVNHFYRSKVEEMVKEAVVLNKQMDALIAFRIKVERPSSSWSCSETVSVDMNALDSNDQRNTLAEEMGIRVEGNGSNGGDSTKESVPQVLIEENDSSQGYNALKYLLTVVAVCLRTAYSFNRGNIWKISAWVFSALATFYGTYWDIVFDWGLLHRPSKHLLREKLLVPHKAVYYVAIVLNIVLRMAWLQTVLDFNLSFLHRETMIALLAALEIIRRGIWNFFRLENEHLNNVGKFRAFKSVPLPFNYDEEEDRDS</sequence>
<dbReference type="InterPro" id="IPR004331">
    <property type="entry name" value="SPX_dom"/>
</dbReference>
<dbReference type="Proteomes" id="UP000516314">
    <property type="component" value="Chromosome 1"/>
</dbReference>
<dbReference type="PANTHER" id="PTHR10783:SF98">
    <property type="entry name" value="PHOSPHATE TRANSPORTER PHO1 HOMOLOG 7-RELATED"/>
    <property type="match status" value="1"/>
</dbReference>
<keyword evidence="5" id="KW-0592">Phosphate transport</keyword>
<dbReference type="InterPro" id="IPR004342">
    <property type="entry name" value="EXS_C"/>
</dbReference>
<dbReference type="CDD" id="cd14476">
    <property type="entry name" value="SPX_PHO1_like"/>
    <property type="match status" value="1"/>
</dbReference>
<keyword evidence="3" id="KW-0813">Transport</keyword>